<dbReference type="EMBL" id="JAHBCL010000005">
    <property type="protein sequence ID" value="MBS7525783.1"/>
    <property type="molecule type" value="Genomic_DNA"/>
</dbReference>
<evidence type="ECO:0000313" key="7">
    <source>
        <dbReference type="EMBL" id="MBS7525783.1"/>
    </source>
</evidence>
<evidence type="ECO:0000256" key="6">
    <source>
        <dbReference type="SAM" id="MobiDB-lite"/>
    </source>
</evidence>
<gene>
    <name evidence="7" type="primary">fliS</name>
    <name evidence="7" type="ORF">KHM83_03725</name>
</gene>
<comment type="similarity">
    <text evidence="2">Belongs to the FliS family.</text>
</comment>
<evidence type="ECO:0000256" key="2">
    <source>
        <dbReference type="ARBA" id="ARBA00008787"/>
    </source>
</evidence>
<reference evidence="7 8" key="1">
    <citation type="submission" date="2021-05" db="EMBL/GenBank/DDBJ databases">
        <title>Fusibacter ferrireducens sp. nov., an anaerobic, sulfur- and Fe-reducing bacterium isolated from the mangrove sediment.</title>
        <authorList>
            <person name="Qiu D."/>
        </authorList>
    </citation>
    <scope>NUCLEOTIDE SEQUENCE [LARGE SCALE GENOMIC DNA]</scope>
    <source>
        <strain evidence="7 8">DSM 12116</strain>
    </source>
</reference>
<keyword evidence="4" id="KW-1005">Bacterial flagellum biogenesis</keyword>
<evidence type="ECO:0000256" key="3">
    <source>
        <dbReference type="ARBA" id="ARBA00022490"/>
    </source>
</evidence>
<evidence type="ECO:0000256" key="4">
    <source>
        <dbReference type="ARBA" id="ARBA00022795"/>
    </source>
</evidence>
<comment type="caution">
    <text evidence="7">The sequence shown here is derived from an EMBL/GenBank/DDBJ whole genome shotgun (WGS) entry which is preliminary data.</text>
</comment>
<dbReference type="CDD" id="cd16098">
    <property type="entry name" value="FliS"/>
    <property type="match status" value="1"/>
</dbReference>
<dbReference type="InterPro" id="IPR036584">
    <property type="entry name" value="FliS_sf"/>
</dbReference>
<dbReference type="Gene3D" id="1.20.120.340">
    <property type="entry name" value="Flagellar protein FliS"/>
    <property type="match status" value="1"/>
</dbReference>
<feature type="region of interest" description="Disordered" evidence="6">
    <location>
        <begin position="21"/>
        <end position="40"/>
    </location>
</feature>
<comment type="subcellular location">
    <subcellularLocation>
        <location evidence="1">Cytoplasm</location>
        <location evidence="1">Cytosol</location>
    </subcellularLocation>
</comment>
<keyword evidence="7" id="KW-0966">Cell projection</keyword>
<keyword evidence="8" id="KW-1185">Reference proteome</keyword>
<dbReference type="RefSeq" id="WP_213235569.1">
    <property type="nucleotide sequence ID" value="NZ_JAHBCL010000005.1"/>
</dbReference>
<dbReference type="PANTHER" id="PTHR34773:SF1">
    <property type="entry name" value="FLAGELLAR SECRETION CHAPERONE FLIS"/>
    <property type="match status" value="1"/>
</dbReference>
<dbReference type="PANTHER" id="PTHR34773">
    <property type="entry name" value="FLAGELLAR SECRETION CHAPERONE FLIS"/>
    <property type="match status" value="1"/>
</dbReference>
<keyword evidence="7" id="KW-0969">Cilium</keyword>
<evidence type="ECO:0000256" key="1">
    <source>
        <dbReference type="ARBA" id="ARBA00004514"/>
    </source>
</evidence>
<organism evidence="7 8">
    <name type="scientific">Fusibacter paucivorans</name>
    <dbReference type="NCBI Taxonomy" id="76009"/>
    <lineage>
        <taxon>Bacteria</taxon>
        <taxon>Bacillati</taxon>
        <taxon>Bacillota</taxon>
        <taxon>Clostridia</taxon>
        <taxon>Eubacteriales</taxon>
        <taxon>Eubacteriales Family XII. Incertae Sedis</taxon>
        <taxon>Fusibacter</taxon>
    </lineage>
</organism>
<name>A0ABS5PL55_9FIRM</name>
<dbReference type="InterPro" id="IPR003713">
    <property type="entry name" value="FliS"/>
</dbReference>
<dbReference type="SUPFAM" id="SSF101116">
    <property type="entry name" value="Flagellar export chaperone FliS"/>
    <property type="match status" value="1"/>
</dbReference>
<keyword evidence="5" id="KW-0143">Chaperone</keyword>
<evidence type="ECO:0000256" key="5">
    <source>
        <dbReference type="ARBA" id="ARBA00023186"/>
    </source>
</evidence>
<sequence>MAIMNPYNYAKPRHFIRLEKEEKEEKKPTPSVAHSTAAQDRSGQYIENKVMSAKPEELTYMLYEGLVKFIKKAVMYLEMKRMEDVNYNAQRAQAIIDELRSTLNKDIPISDSLDQLYEYMSFKLVEANVDKNEMAFKEALEIAENFKETWRQAFDLKG</sequence>
<evidence type="ECO:0000313" key="8">
    <source>
        <dbReference type="Proteomes" id="UP000746471"/>
    </source>
</evidence>
<proteinExistence type="inferred from homology"/>
<protein>
    <submittedName>
        <fullName evidence="7">Flagellar export chaperone FliS</fullName>
    </submittedName>
</protein>
<dbReference type="Pfam" id="PF02561">
    <property type="entry name" value="FliS"/>
    <property type="match status" value="1"/>
</dbReference>
<dbReference type="Proteomes" id="UP000746471">
    <property type="component" value="Unassembled WGS sequence"/>
</dbReference>
<dbReference type="NCBIfam" id="TIGR00208">
    <property type="entry name" value="fliS"/>
    <property type="match status" value="1"/>
</dbReference>
<keyword evidence="7" id="KW-0282">Flagellum</keyword>
<accession>A0ABS5PL55</accession>
<keyword evidence="3" id="KW-0963">Cytoplasm</keyword>